<dbReference type="GeneID" id="20230113"/>
<keyword evidence="5" id="KW-0325">Glycoprotein</keyword>
<feature type="disulfide bond" evidence="6">
    <location>
        <begin position="39"/>
        <end position="100"/>
    </location>
</feature>
<dbReference type="PANTHER" id="PTHR48071">
    <property type="entry name" value="SRCR DOMAIN-CONTAINING PROTEIN"/>
    <property type="match status" value="1"/>
</dbReference>
<comment type="caution">
    <text evidence="6">Lacks conserved residue(s) required for the propagation of feature annotation.</text>
</comment>
<dbReference type="SMART" id="SM00202">
    <property type="entry name" value="SR"/>
    <property type="match status" value="3"/>
</dbReference>
<dbReference type="GO" id="GO:0016020">
    <property type="term" value="C:membrane"/>
    <property type="evidence" value="ECO:0007669"/>
    <property type="project" value="InterPro"/>
</dbReference>
<reference evidence="8 9" key="1">
    <citation type="journal article" date="2013" name="Nature">
        <title>Insights into bilaterian evolution from three spiralian genomes.</title>
        <authorList>
            <person name="Simakov O."/>
            <person name="Marletaz F."/>
            <person name="Cho S.J."/>
            <person name="Edsinger-Gonzales E."/>
            <person name="Havlak P."/>
            <person name="Hellsten U."/>
            <person name="Kuo D.H."/>
            <person name="Larsson T."/>
            <person name="Lv J."/>
            <person name="Arendt D."/>
            <person name="Savage R."/>
            <person name="Osoegawa K."/>
            <person name="de Jong P."/>
            <person name="Grimwood J."/>
            <person name="Chapman J.A."/>
            <person name="Shapiro H."/>
            <person name="Aerts A."/>
            <person name="Otillar R.P."/>
            <person name="Terry A.Y."/>
            <person name="Boore J.L."/>
            <person name="Grigoriev I.V."/>
            <person name="Lindberg D.R."/>
            <person name="Seaver E.C."/>
            <person name="Weisblat D.A."/>
            <person name="Putnam N.H."/>
            <person name="Rokhsar D.S."/>
        </authorList>
    </citation>
    <scope>NUCLEOTIDE SEQUENCE [LARGE SCALE GENOMIC DNA]</scope>
</reference>
<dbReference type="InterPro" id="IPR001190">
    <property type="entry name" value="SRCR"/>
</dbReference>
<name>V4A2R5_LOTGI</name>
<feature type="disulfide bond" evidence="6">
    <location>
        <begin position="26"/>
        <end position="90"/>
    </location>
</feature>
<dbReference type="PRINTS" id="PR00258">
    <property type="entry name" value="SPERACTRCPTR"/>
</dbReference>
<dbReference type="AlphaFoldDB" id="V4A2R5"/>
<dbReference type="PANTHER" id="PTHR48071:SF18">
    <property type="entry name" value="DELETED IN MALIGNANT BRAIN TUMORS 1 PROTEIN-RELATED"/>
    <property type="match status" value="1"/>
</dbReference>
<dbReference type="Gene3D" id="3.10.250.10">
    <property type="entry name" value="SRCR-like domain"/>
    <property type="match status" value="3"/>
</dbReference>
<dbReference type="OrthoDB" id="6156774at2759"/>
<evidence type="ECO:0000256" key="3">
    <source>
        <dbReference type="ARBA" id="ARBA00023157"/>
    </source>
</evidence>
<feature type="domain" description="SRCR" evidence="7">
    <location>
        <begin position="225"/>
        <end position="324"/>
    </location>
</feature>
<keyword evidence="9" id="KW-1185">Reference proteome</keyword>
<keyword evidence="2" id="KW-0677">Repeat</keyword>
<feature type="non-terminal residue" evidence="8">
    <location>
        <position position="1"/>
    </location>
</feature>
<dbReference type="FunFam" id="3.10.250.10:FF:000011">
    <property type="entry name" value="Scavenger receptor class A member 5"/>
    <property type="match status" value="1"/>
</dbReference>
<feature type="disulfide bond" evidence="6">
    <location>
        <begin position="187"/>
        <end position="197"/>
    </location>
</feature>
<evidence type="ECO:0000256" key="5">
    <source>
        <dbReference type="ARBA" id="ARBA00023180"/>
    </source>
</evidence>
<dbReference type="Proteomes" id="UP000030746">
    <property type="component" value="Unassembled WGS sequence"/>
</dbReference>
<dbReference type="RefSeq" id="XP_009060265.1">
    <property type="nucleotide sequence ID" value="XM_009062017.1"/>
</dbReference>
<keyword evidence="4" id="KW-0675">Receptor</keyword>
<feature type="domain" description="SRCR" evidence="7">
    <location>
        <begin position="1"/>
        <end position="101"/>
    </location>
</feature>
<protein>
    <recommendedName>
        <fullName evidence="7">SRCR domain-containing protein</fullName>
    </recommendedName>
</protein>
<evidence type="ECO:0000259" key="7">
    <source>
        <dbReference type="PROSITE" id="PS50287"/>
    </source>
</evidence>
<evidence type="ECO:0000313" key="9">
    <source>
        <dbReference type="Proteomes" id="UP000030746"/>
    </source>
</evidence>
<dbReference type="KEGG" id="lgi:LOTGIDRAFT_106465"/>
<feature type="domain" description="SRCR" evidence="7">
    <location>
        <begin position="116"/>
        <end position="218"/>
    </location>
</feature>
<gene>
    <name evidence="8" type="ORF">LOTGIDRAFT_106465</name>
</gene>
<feature type="disulfide bond" evidence="6">
    <location>
        <begin position="294"/>
        <end position="304"/>
    </location>
</feature>
<dbReference type="FunFam" id="3.10.250.10:FF:000007">
    <property type="entry name" value="Soluble scavenger receptor cysteine-rich domain-containing protein SSC5D"/>
    <property type="match status" value="2"/>
</dbReference>
<keyword evidence="3 6" id="KW-1015">Disulfide bond</keyword>
<evidence type="ECO:0000256" key="1">
    <source>
        <dbReference type="ARBA" id="ARBA00022729"/>
    </source>
</evidence>
<dbReference type="EMBL" id="KB202619">
    <property type="protein sequence ID" value="ESO89230.1"/>
    <property type="molecule type" value="Genomic_DNA"/>
</dbReference>
<dbReference type="CTD" id="20230113"/>
<evidence type="ECO:0000256" key="6">
    <source>
        <dbReference type="PROSITE-ProRule" id="PRU00196"/>
    </source>
</evidence>
<evidence type="ECO:0000256" key="2">
    <source>
        <dbReference type="ARBA" id="ARBA00022737"/>
    </source>
</evidence>
<dbReference type="InterPro" id="IPR036772">
    <property type="entry name" value="SRCR-like_dom_sf"/>
</dbReference>
<feature type="disulfide bond" evidence="6">
    <location>
        <begin position="72"/>
        <end position="82"/>
    </location>
</feature>
<dbReference type="Pfam" id="PF00530">
    <property type="entry name" value="SRCR"/>
    <property type="match status" value="3"/>
</dbReference>
<dbReference type="HOGENOM" id="CLU_002555_11_0_1"/>
<organism evidence="8 9">
    <name type="scientific">Lottia gigantea</name>
    <name type="common">Giant owl limpet</name>
    <dbReference type="NCBI Taxonomy" id="225164"/>
    <lineage>
        <taxon>Eukaryota</taxon>
        <taxon>Metazoa</taxon>
        <taxon>Spiralia</taxon>
        <taxon>Lophotrochozoa</taxon>
        <taxon>Mollusca</taxon>
        <taxon>Gastropoda</taxon>
        <taxon>Patellogastropoda</taxon>
        <taxon>Lottioidea</taxon>
        <taxon>Lottiidae</taxon>
        <taxon>Lottia</taxon>
    </lineage>
</organism>
<evidence type="ECO:0000313" key="8">
    <source>
        <dbReference type="EMBL" id="ESO89230.1"/>
    </source>
</evidence>
<evidence type="ECO:0000256" key="4">
    <source>
        <dbReference type="ARBA" id="ARBA00023170"/>
    </source>
</evidence>
<proteinExistence type="predicted"/>
<keyword evidence="1" id="KW-0732">Signal</keyword>
<dbReference type="SUPFAM" id="SSF56487">
    <property type="entry name" value="SRCR-like"/>
    <property type="match status" value="3"/>
</dbReference>
<dbReference type="OMA" id="DCHHYED"/>
<accession>V4A2R5</accession>
<sequence>VELVNGTKPNEGRVEIIRNGIRGTVCDDDWNNEDASVICNRLGFPGAISSPGKAFYGVSNEDNDILMDNVQCKGTETTLQSCVHDTSHDCAASEAASVVCKPNQGIFGSMILQLYYRLRGNSLASNAGRIEVFRDGRWGLVCDDEWDIQDASVACKQLGFKHAAKRDTSDVDYGSGSGNILLSDVECFGNETSLNECEKSPWRQHSCQSFEAVGVDCRVEKETIVELVNGTKPNEGRVEIIRNGIRGTVCDDDWNNEDASVICNRLGFPRGGKAVNKAHFGEGSGIIWLDNVACSGVEDSIDDCRPYWGIHDCDHNEDAGVICLEGSLPGIHVQNCQLFWIAQRLF</sequence>
<dbReference type="PROSITE" id="PS50287">
    <property type="entry name" value="SRCR_2"/>
    <property type="match status" value="3"/>
</dbReference>